<reference evidence="7" key="1">
    <citation type="submission" date="2016-10" db="EMBL/GenBank/DDBJ databases">
        <authorList>
            <person name="Varghese N."/>
            <person name="Submissions S."/>
        </authorList>
    </citation>
    <scope>NUCLEOTIDE SEQUENCE [LARGE SCALE GENOMIC DNA]</scope>
    <source>
        <strain evidence="7">CGMCC 1.6474</strain>
    </source>
</reference>
<evidence type="ECO:0000256" key="2">
    <source>
        <dbReference type="SAM" id="SignalP"/>
    </source>
</evidence>
<dbReference type="AlphaFoldDB" id="A0A1I4HRV8"/>
<keyword evidence="1 2" id="KW-0732">Signal</keyword>
<dbReference type="Gene3D" id="2.80.10.50">
    <property type="match status" value="1"/>
</dbReference>
<feature type="chain" id="PRO_5011521574" description="Galactose oxidase-like Early set domain-containing protein" evidence="2">
    <location>
        <begin position="30"/>
        <end position="695"/>
    </location>
</feature>
<dbReference type="EMBL" id="FOSV01000015">
    <property type="protein sequence ID" value="SFL44905.1"/>
    <property type="molecule type" value="Genomic_DNA"/>
</dbReference>
<evidence type="ECO:0000259" key="4">
    <source>
        <dbReference type="Pfam" id="PF07250"/>
    </source>
</evidence>
<dbReference type="SUPFAM" id="SSF81296">
    <property type="entry name" value="E set domains"/>
    <property type="match status" value="1"/>
</dbReference>
<dbReference type="InterPro" id="IPR014756">
    <property type="entry name" value="Ig_E-set"/>
</dbReference>
<dbReference type="SUPFAM" id="SSF50965">
    <property type="entry name" value="Galactose oxidase, central domain"/>
    <property type="match status" value="1"/>
</dbReference>
<dbReference type="GO" id="GO:0046556">
    <property type="term" value="F:alpha-L-arabinofuranosidase activity"/>
    <property type="evidence" value="ECO:0007669"/>
    <property type="project" value="InterPro"/>
</dbReference>
<dbReference type="InterPro" id="IPR015202">
    <property type="entry name" value="GO-like_E_set"/>
</dbReference>
<dbReference type="InterPro" id="IPR013783">
    <property type="entry name" value="Ig-like_fold"/>
</dbReference>
<organism evidence="6 7">
    <name type="scientific">Methylorubrum salsuginis</name>
    <dbReference type="NCBI Taxonomy" id="414703"/>
    <lineage>
        <taxon>Bacteria</taxon>
        <taxon>Pseudomonadati</taxon>
        <taxon>Pseudomonadota</taxon>
        <taxon>Alphaproteobacteria</taxon>
        <taxon>Hyphomicrobiales</taxon>
        <taxon>Methylobacteriaceae</taxon>
        <taxon>Methylorubrum</taxon>
    </lineage>
</organism>
<evidence type="ECO:0000313" key="6">
    <source>
        <dbReference type="EMBL" id="SFL44905.1"/>
    </source>
</evidence>
<dbReference type="InterPro" id="IPR009880">
    <property type="entry name" value="Glyoxal_oxidase_N"/>
</dbReference>
<dbReference type="CDD" id="cd02851">
    <property type="entry name" value="E_set_GO_C"/>
    <property type="match status" value="1"/>
</dbReference>
<dbReference type="Gene3D" id="2.60.40.10">
    <property type="entry name" value="Immunoglobulins"/>
    <property type="match status" value="1"/>
</dbReference>
<dbReference type="STRING" id="414703.SAMN04488125_11554"/>
<evidence type="ECO:0008006" key="8">
    <source>
        <dbReference type="Google" id="ProtNLM"/>
    </source>
</evidence>
<gene>
    <name evidence="6" type="ORF">SAMN04488125_11554</name>
</gene>
<dbReference type="PANTHER" id="PTHR32208">
    <property type="entry name" value="SECRETED PROTEIN-RELATED"/>
    <property type="match status" value="1"/>
</dbReference>
<evidence type="ECO:0000259" key="3">
    <source>
        <dbReference type="Pfam" id="PF05270"/>
    </source>
</evidence>
<accession>A0A1I4HRV8</accession>
<dbReference type="RefSeq" id="WP_131803865.1">
    <property type="nucleotide sequence ID" value="NZ_FOSV01000015.1"/>
</dbReference>
<dbReference type="GO" id="GO:0046373">
    <property type="term" value="P:L-arabinose metabolic process"/>
    <property type="evidence" value="ECO:0007669"/>
    <property type="project" value="InterPro"/>
</dbReference>
<dbReference type="Pfam" id="PF07250">
    <property type="entry name" value="Glyoxal_oxid_N"/>
    <property type="match status" value="1"/>
</dbReference>
<feature type="signal peptide" evidence="2">
    <location>
        <begin position="1"/>
        <end position="29"/>
    </location>
</feature>
<feature type="domain" description="Glyoxal oxidase N-terminal" evidence="4">
    <location>
        <begin position="116"/>
        <end position="417"/>
    </location>
</feature>
<dbReference type="Pfam" id="PF05270">
    <property type="entry name" value="AbfB"/>
    <property type="match status" value="1"/>
</dbReference>
<feature type="domain" description="Galactose oxidase-like Early set" evidence="5">
    <location>
        <begin position="449"/>
        <end position="541"/>
    </location>
</feature>
<dbReference type="Pfam" id="PF09118">
    <property type="entry name" value="GO-like_E_set"/>
    <property type="match status" value="1"/>
</dbReference>
<feature type="domain" description="Alpha-L-arabinofuranosidase B arabinose-binding" evidence="3">
    <location>
        <begin position="574"/>
        <end position="688"/>
    </location>
</feature>
<dbReference type="OrthoDB" id="7821947at2"/>
<sequence length="695" mass="73406">MPKRRSARSAGLGLACAFALLLAAGPAWAQIRIPDAPDPLMAGIAIPASAPERGMWSGVHAWPLIAMHAALTPSGSVLTFGAPPGEQRQDGRVFDIWDPDRGLGSAAHTLLPNAEAVDSFCASATTLPSGAMLISGGAGYDSGLTSKESAAFDPARRTASAMVSQLLFPRWYGTLITLTDGRALMAGGGKPYAPGVYDVAGSLKRGEVSMTPETYAPGSGWRLLSRAGSRDAFGPDLNRWWYPRMWVAPRGAVFGISSDRTWLLDPTGAGAIVTFPFKTAADANTRPNIGPTSTAVMYDTGRILQVGGNGYSNGYPMPSSNRATVFDLNGARLTTTDVAPMTHPRQWANATVLPDGRVVVTGGSRYADNNGTDAVTEAELWNPATRAWTLGARAGTYRGYHSTAMLLPNGTVLSAGGGVKGPVANLNAELYYPPYLFTRVNGRAVLASRPKLATISASQFGYGSSATVELATDGAIARVALIGLASVTHSFDSGQRSQRLSFTQDGRTLRIAMPAHAALAPPGYYQLVVLDRAGVPSRGVILAMAAAPPQPRGVARYSSLRPVARPDHRMRLAGSRVALSPADAAADRLDGAFVMRAGLADPACVSFEARRYGGRFLRQWSRQLRLSPFDRSAGYRDNATFCPQPGLSGRGTSYTLKAEPGTFLRARGTQLWLDPFTPGEAYALAASFETVDIAP</sequence>
<dbReference type="InterPro" id="IPR037293">
    <property type="entry name" value="Gal_Oxidase_central_sf"/>
</dbReference>
<protein>
    <recommendedName>
        <fullName evidence="8">Galactose oxidase-like Early set domain-containing protein</fullName>
    </recommendedName>
</protein>
<dbReference type="Proteomes" id="UP000198804">
    <property type="component" value="Unassembled WGS sequence"/>
</dbReference>
<dbReference type="InterPro" id="IPR036195">
    <property type="entry name" value="AbfB_ABD_sf"/>
</dbReference>
<dbReference type="PANTHER" id="PTHR32208:SF21">
    <property type="entry name" value="LOW QUALITY PROTEIN: ALDEHYDE OXIDASE GLOX-LIKE"/>
    <property type="match status" value="1"/>
</dbReference>
<dbReference type="Gene3D" id="2.130.10.80">
    <property type="entry name" value="Galactose oxidase/kelch, beta-propeller"/>
    <property type="match status" value="1"/>
</dbReference>
<evidence type="ECO:0000313" key="7">
    <source>
        <dbReference type="Proteomes" id="UP000198804"/>
    </source>
</evidence>
<proteinExistence type="predicted"/>
<name>A0A1I4HRV8_9HYPH</name>
<keyword evidence="7" id="KW-1185">Reference proteome</keyword>
<dbReference type="InterPro" id="IPR011043">
    <property type="entry name" value="Gal_Oxase/kelch_b-propeller"/>
</dbReference>
<dbReference type="InterPro" id="IPR007934">
    <property type="entry name" value="AbfB_ABD"/>
</dbReference>
<evidence type="ECO:0000256" key="1">
    <source>
        <dbReference type="ARBA" id="ARBA00022729"/>
    </source>
</evidence>
<evidence type="ECO:0000259" key="5">
    <source>
        <dbReference type="Pfam" id="PF09118"/>
    </source>
</evidence>
<dbReference type="SUPFAM" id="SSF110221">
    <property type="entry name" value="AbfB domain"/>
    <property type="match status" value="1"/>
</dbReference>
<dbReference type="CDD" id="cd23399">
    <property type="entry name" value="beta-trefoil_ABD_ABFB"/>
    <property type="match status" value="1"/>
</dbReference>